<organism evidence="2 3">
    <name type="scientific">Blattamonas nauphoetae</name>
    <dbReference type="NCBI Taxonomy" id="2049346"/>
    <lineage>
        <taxon>Eukaryota</taxon>
        <taxon>Metamonada</taxon>
        <taxon>Preaxostyla</taxon>
        <taxon>Oxymonadida</taxon>
        <taxon>Blattamonas</taxon>
    </lineage>
</organism>
<dbReference type="EMBL" id="JARBJD010000097">
    <property type="protein sequence ID" value="KAK2952947.1"/>
    <property type="molecule type" value="Genomic_DNA"/>
</dbReference>
<proteinExistence type="predicted"/>
<name>A0ABQ9XQL6_9EUKA</name>
<gene>
    <name evidence="2" type="ORF">BLNAU_12123</name>
</gene>
<protein>
    <submittedName>
        <fullName evidence="2">Uncharacterized protein</fullName>
    </submittedName>
</protein>
<accession>A0ABQ9XQL6</accession>
<sequence>MRYADQLTPVCLVNTIEGVWKLKDEEQALRISAEKETGKKTVEKRKAEAKARTAEQEKWMAETREKKAEELKEQAERDREKMADEVDRIREQHGEARGRMEKRTTFVKAGSTRVTVPTTWVGTESLQTLDGTAYSLAPNTLTQSIKLDPGCWRTAFTRPIYDGEWELKIRASDNIFVNVSLGFLQHPLPENATQLPCENWVNGIGGHFNLGKGSLRKSNTELMTAGTNKTCDRIGQTAAIRVNMRTREARLFLDDEEQPGIFTDIPSPLCLGISTHNQNHQIEVLWLNRLRGKEELERSVQVERKPLLLPKNEVRLRLTDLPIWTGTTSLQTFDRSVHTLTPTSLTQFVTLQRNCWRTAFTLPIDEGEWELKIRASENTFFMLGFLQHPLPENATEQSCGFNRNGIGGHFTLWNGKMWRDGEMWSSRTNAKCSRIGQTAAIRVNMKTREARLVLDDEEQPGIFTDIPSPLCLGITTGFTVANLSLQVLWLKRL</sequence>
<evidence type="ECO:0000313" key="3">
    <source>
        <dbReference type="Proteomes" id="UP001281761"/>
    </source>
</evidence>
<evidence type="ECO:0000313" key="2">
    <source>
        <dbReference type="EMBL" id="KAK2952947.1"/>
    </source>
</evidence>
<reference evidence="2 3" key="1">
    <citation type="journal article" date="2022" name="bioRxiv">
        <title>Genomics of Preaxostyla Flagellates Illuminates Evolutionary Transitions and the Path Towards Mitochondrial Loss.</title>
        <authorList>
            <person name="Novak L.V.F."/>
            <person name="Treitli S.C."/>
            <person name="Pyrih J."/>
            <person name="Halakuc P."/>
            <person name="Pipaliya S.V."/>
            <person name="Vacek V."/>
            <person name="Brzon O."/>
            <person name="Soukal P."/>
            <person name="Eme L."/>
            <person name="Dacks J.B."/>
            <person name="Karnkowska A."/>
            <person name="Elias M."/>
            <person name="Hampl V."/>
        </authorList>
    </citation>
    <scope>NUCLEOTIDE SEQUENCE [LARGE SCALE GENOMIC DNA]</scope>
    <source>
        <strain evidence="2">NAU3</strain>
        <tissue evidence="2">Gut</tissue>
    </source>
</reference>
<dbReference type="Proteomes" id="UP001281761">
    <property type="component" value="Unassembled WGS sequence"/>
</dbReference>
<evidence type="ECO:0000256" key="1">
    <source>
        <dbReference type="SAM" id="MobiDB-lite"/>
    </source>
</evidence>
<comment type="caution">
    <text evidence="2">The sequence shown here is derived from an EMBL/GenBank/DDBJ whole genome shotgun (WGS) entry which is preliminary data.</text>
</comment>
<keyword evidence="3" id="KW-1185">Reference proteome</keyword>
<feature type="region of interest" description="Disordered" evidence="1">
    <location>
        <begin position="35"/>
        <end position="85"/>
    </location>
</feature>